<dbReference type="EMBL" id="CP047593">
    <property type="protein sequence ID" value="QHI70264.1"/>
    <property type="molecule type" value="Genomic_DNA"/>
</dbReference>
<evidence type="ECO:0000313" key="12">
    <source>
        <dbReference type="Proteomes" id="UP000464954"/>
    </source>
</evidence>
<comment type="function">
    <text evidence="9">Nucleotidase that shows phosphatase activity on nucleoside 5'-monophosphates.</text>
</comment>
<dbReference type="HAMAP" id="MF_00060">
    <property type="entry name" value="SurE"/>
    <property type="match status" value="1"/>
</dbReference>
<evidence type="ECO:0000256" key="1">
    <source>
        <dbReference type="ARBA" id="ARBA00000815"/>
    </source>
</evidence>
<dbReference type="GO" id="GO:0004309">
    <property type="term" value="F:exopolyphosphatase activity"/>
    <property type="evidence" value="ECO:0007669"/>
    <property type="project" value="TreeGrafter"/>
</dbReference>
<dbReference type="InterPro" id="IPR036523">
    <property type="entry name" value="SurE-like_sf"/>
</dbReference>
<keyword evidence="6 9" id="KW-0479">Metal-binding</keyword>
<feature type="binding site" evidence="9">
    <location>
        <position position="96"/>
    </location>
    <ligand>
        <name>a divalent metal cation</name>
        <dbReference type="ChEBI" id="CHEBI:60240"/>
    </ligand>
</feature>
<feature type="binding site" evidence="9">
    <location>
        <position position="39"/>
    </location>
    <ligand>
        <name>a divalent metal cation</name>
        <dbReference type="ChEBI" id="CHEBI:60240"/>
    </ligand>
</feature>
<comment type="cofactor">
    <cofactor evidence="9">
        <name>a divalent metal cation</name>
        <dbReference type="ChEBI" id="CHEBI:60240"/>
    </cofactor>
    <text evidence="9">Binds 1 divalent metal cation per subunit.</text>
</comment>
<name>A0A6P1MCG4_9BACT</name>
<reference evidence="11 12" key="1">
    <citation type="submission" date="2020-01" db="EMBL/GenBank/DDBJ databases">
        <title>Ponticoccus aerotolerans gen. nov., sp. nov., an anaerobic bacterium and proposal of Ponticoccusceae fam. nov., Ponticoccusles ord. nov. and Ponticoccuse classis nov. in the phylum Kiritimatiellaeota.</title>
        <authorList>
            <person name="Zhou L.Y."/>
            <person name="Du Z.J."/>
        </authorList>
    </citation>
    <scope>NUCLEOTIDE SEQUENCE [LARGE SCALE GENOMIC DNA]</scope>
    <source>
        <strain evidence="11 12">S-5007</strain>
    </source>
</reference>
<feature type="binding site" evidence="9">
    <location>
        <position position="8"/>
    </location>
    <ligand>
        <name>a divalent metal cation</name>
        <dbReference type="ChEBI" id="CHEBI:60240"/>
    </ligand>
</feature>
<comment type="cofactor">
    <cofactor evidence="2">
        <name>Mg(2+)</name>
        <dbReference type="ChEBI" id="CHEBI:18420"/>
    </cofactor>
</comment>
<organism evidence="11 12">
    <name type="scientific">Tichowtungia aerotolerans</name>
    <dbReference type="NCBI Taxonomy" id="2697043"/>
    <lineage>
        <taxon>Bacteria</taxon>
        <taxon>Pseudomonadati</taxon>
        <taxon>Kiritimatiellota</taxon>
        <taxon>Tichowtungiia</taxon>
        <taxon>Tichowtungiales</taxon>
        <taxon>Tichowtungiaceae</taxon>
        <taxon>Tichowtungia</taxon>
    </lineage>
</organism>
<dbReference type="NCBIfam" id="TIGR00087">
    <property type="entry name" value="surE"/>
    <property type="match status" value="1"/>
</dbReference>
<sequence>MKILISNDDGIHAPGISALYHAVGELGDLTVVAPDVERSAAGHSITLSDPIKCIPVEKEDGVSGYAISGTPADCIKLAVRALMEDAPPDLVLSGINLGSNTGISVLYSGTVSAATEGVILGIPGVAFSLCTYRDPQWDMAKRVALEITRKLMKHPIPPGLLLNVNMPNLPYDELKGVKVTRMGRSRFIEKFHKRLDPQGRTYYWLDGDLEVQDSGDDIDIHAVRDGYVSITPIHFDLTAREHLDYFQCLEERA</sequence>
<evidence type="ECO:0000259" key="10">
    <source>
        <dbReference type="Pfam" id="PF01975"/>
    </source>
</evidence>
<feature type="binding site" evidence="9">
    <location>
        <position position="9"/>
    </location>
    <ligand>
        <name>a divalent metal cation</name>
        <dbReference type="ChEBI" id="CHEBI:60240"/>
    </ligand>
</feature>
<dbReference type="GO" id="GO:0005737">
    <property type="term" value="C:cytoplasm"/>
    <property type="evidence" value="ECO:0007669"/>
    <property type="project" value="UniProtKB-SubCell"/>
</dbReference>
<dbReference type="NCBIfam" id="NF001492">
    <property type="entry name" value="PRK00346.2-2"/>
    <property type="match status" value="1"/>
</dbReference>
<comment type="catalytic activity">
    <reaction evidence="1 9">
        <text>a ribonucleoside 5'-phosphate + H2O = a ribonucleoside + phosphate</text>
        <dbReference type="Rhea" id="RHEA:12484"/>
        <dbReference type="ChEBI" id="CHEBI:15377"/>
        <dbReference type="ChEBI" id="CHEBI:18254"/>
        <dbReference type="ChEBI" id="CHEBI:43474"/>
        <dbReference type="ChEBI" id="CHEBI:58043"/>
        <dbReference type="EC" id="3.1.3.5"/>
    </reaction>
</comment>
<evidence type="ECO:0000256" key="5">
    <source>
        <dbReference type="ARBA" id="ARBA00022490"/>
    </source>
</evidence>
<dbReference type="GO" id="GO:0000166">
    <property type="term" value="F:nucleotide binding"/>
    <property type="evidence" value="ECO:0007669"/>
    <property type="project" value="UniProtKB-KW"/>
</dbReference>
<dbReference type="EC" id="3.1.3.5" evidence="9"/>
<accession>A0A6P1MCG4</accession>
<gene>
    <name evidence="9 11" type="primary">surE</name>
    <name evidence="11" type="ORF">GT409_12705</name>
</gene>
<feature type="domain" description="Survival protein SurE-like phosphatase/nucleotidase" evidence="10">
    <location>
        <begin position="3"/>
        <end position="187"/>
    </location>
</feature>
<dbReference type="Pfam" id="PF01975">
    <property type="entry name" value="SurE"/>
    <property type="match status" value="1"/>
</dbReference>
<evidence type="ECO:0000256" key="3">
    <source>
        <dbReference type="ARBA" id="ARBA00004496"/>
    </source>
</evidence>
<dbReference type="GO" id="GO:0008254">
    <property type="term" value="F:3'-nucleotidase activity"/>
    <property type="evidence" value="ECO:0007669"/>
    <property type="project" value="TreeGrafter"/>
</dbReference>
<evidence type="ECO:0000256" key="9">
    <source>
        <dbReference type="HAMAP-Rule" id="MF_00060"/>
    </source>
</evidence>
<dbReference type="SUPFAM" id="SSF64167">
    <property type="entry name" value="SurE-like"/>
    <property type="match status" value="1"/>
</dbReference>
<keyword evidence="5 9" id="KW-0963">Cytoplasm</keyword>
<dbReference type="FunFam" id="3.40.1210.10:FF:000001">
    <property type="entry name" value="5'/3'-nucleotidase SurE"/>
    <property type="match status" value="1"/>
</dbReference>
<evidence type="ECO:0000256" key="2">
    <source>
        <dbReference type="ARBA" id="ARBA00001946"/>
    </source>
</evidence>
<evidence type="ECO:0000256" key="7">
    <source>
        <dbReference type="ARBA" id="ARBA00022741"/>
    </source>
</evidence>
<dbReference type="RefSeq" id="WP_160629441.1">
    <property type="nucleotide sequence ID" value="NZ_CP047593.1"/>
</dbReference>
<dbReference type="PANTHER" id="PTHR30457:SF12">
    <property type="entry name" value="5'_3'-NUCLEOTIDASE SURE"/>
    <property type="match status" value="1"/>
</dbReference>
<dbReference type="Proteomes" id="UP000464954">
    <property type="component" value="Chromosome"/>
</dbReference>
<evidence type="ECO:0000313" key="11">
    <source>
        <dbReference type="EMBL" id="QHI70264.1"/>
    </source>
</evidence>
<dbReference type="NCBIfam" id="NF001490">
    <property type="entry name" value="PRK00346.1-4"/>
    <property type="match status" value="1"/>
</dbReference>
<comment type="similarity">
    <text evidence="4 9">Belongs to the SurE nucleotidase family.</text>
</comment>
<dbReference type="InterPro" id="IPR030048">
    <property type="entry name" value="SurE"/>
</dbReference>
<evidence type="ECO:0000256" key="4">
    <source>
        <dbReference type="ARBA" id="ARBA00011062"/>
    </source>
</evidence>
<proteinExistence type="inferred from homology"/>
<dbReference type="Gene3D" id="3.40.1210.10">
    <property type="entry name" value="Survival protein SurE-like phosphatase/nucleotidase"/>
    <property type="match status" value="1"/>
</dbReference>
<protein>
    <recommendedName>
        <fullName evidence="9">5'-nucleotidase SurE</fullName>
        <ecNumber evidence="9">3.1.3.5</ecNumber>
    </recommendedName>
    <alternativeName>
        <fullName evidence="9">Nucleoside 5'-monophosphate phosphohydrolase</fullName>
    </alternativeName>
</protein>
<dbReference type="KEGG" id="taer:GT409_12705"/>
<keyword evidence="8 9" id="KW-0378">Hydrolase</keyword>
<keyword evidence="7 9" id="KW-0547">Nucleotide-binding</keyword>
<dbReference type="InterPro" id="IPR002828">
    <property type="entry name" value="SurE-like_Pase/nucleotidase"/>
</dbReference>
<dbReference type="AlphaFoldDB" id="A0A6P1MCG4"/>
<dbReference type="GO" id="GO:0046872">
    <property type="term" value="F:metal ion binding"/>
    <property type="evidence" value="ECO:0007669"/>
    <property type="project" value="UniProtKB-UniRule"/>
</dbReference>
<evidence type="ECO:0000256" key="8">
    <source>
        <dbReference type="ARBA" id="ARBA00022801"/>
    </source>
</evidence>
<dbReference type="PANTHER" id="PTHR30457">
    <property type="entry name" value="5'-NUCLEOTIDASE SURE"/>
    <property type="match status" value="1"/>
</dbReference>
<keyword evidence="12" id="KW-1185">Reference proteome</keyword>
<dbReference type="GO" id="GO:0008253">
    <property type="term" value="F:5'-nucleotidase activity"/>
    <property type="evidence" value="ECO:0007669"/>
    <property type="project" value="UniProtKB-UniRule"/>
</dbReference>
<comment type="subcellular location">
    <subcellularLocation>
        <location evidence="3 9">Cytoplasm</location>
    </subcellularLocation>
</comment>
<evidence type="ECO:0000256" key="6">
    <source>
        <dbReference type="ARBA" id="ARBA00022723"/>
    </source>
</evidence>